<keyword evidence="6 12" id="KW-0418">Kinase</keyword>
<dbReference type="GO" id="GO:0016020">
    <property type="term" value="C:membrane"/>
    <property type="evidence" value="ECO:0007669"/>
    <property type="project" value="InterPro"/>
</dbReference>
<dbReference type="InterPro" id="IPR055558">
    <property type="entry name" value="DUF7134"/>
</dbReference>
<feature type="domain" description="Signal transduction histidine kinase subgroup 3 dimerisation and phosphoacceptor" evidence="10">
    <location>
        <begin position="189"/>
        <end position="254"/>
    </location>
</feature>
<evidence type="ECO:0000256" key="2">
    <source>
        <dbReference type="ARBA" id="ARBA00012438"/>
    </source>
</evidence>
<evidence type="ECO:0000256" key="3">
    <source>
        <dbReference type="ARBA" id="ARBA00022553"/>
    </source>
</evidence>
<evidence type="ECO:0000259" key="10">
    <source>
        <dbReference type="Pfam" id="PF07730"/>
    </source>
</evidence>
<dbReference type="SUPFAM" id="SSF55874">
    <property type="entry name" value="ATPase domain of HSP90 chaperone/DNA topoisomerase II/histidine kinase"/>
    <property type="match status" value="1"/>
</dbReference>
<dbReference type="PANTHER" id="PTHR24421:SF10">
    <property type="entry name" value="NITRATE_NITRITE SENSOR PROTEIN NARQ"/>
    <property type="match status" value="1"/>
</dbReference>
<evidence type="ECO:0000313" key="12">
    <source>
        <dbReference type="EMBL" id="PYE14331.1"/>
    </source>
</evidence>
<protein>
    <recommendedName>
        <fullName evidence="2">histidine kinase</fullName>
        <ecNumber evidence="2">2.7.13.3</ecNumber>
    </recommendedName>
</protein>
<dbReference type="Pfam" id="PF07730">
    <property type="entry name" value="HisKA_3"/>
    <property type="match status" value="1"/>
</dbReference>
<organism evidence="12 13">
    <name type="scientific">Williamsia limnetica</name>
    <dbReference type="NCBI Taxonomy" id="882452"/>
    <lineage>
        <taxon>Bacteria</taxon>
        <taxon>Bacillati</taxon>
        <taxon>Actinomycetota</taxon>
        <taxon>Actinomycetes</taxon>
        <taxon>Mycobacteriales</taxon>
        <taxon>Nocardiaceae</taxon>
        <taxon>Williamsia</taxon>
    </lineage>
</organism>
<reference evidence="12 13" key="1">
    <citation type="submission" date="2018-06" db="EMBL/GenBank/DDBJ databases">
        <title>Genomic Encyclopedia of Type Strains, Phase IV (KMG-IV): sequencing the most valuable type-strain genomes for metagenomic binning, comparative biology and taxonomic classification.</title>
        <authorList>
            <person name="Goeker M."/>
        </authorList>
    </citation>
    <scope>NUCLEOTIDE SEQUENCE [LARGE SCALE GENOMIC DNA]</scope>
    <source>
        <strain evidence="12 13">DSM 45521</strain>
    </source>
</reference>
<keyword evidence="9" id="KW-0472">Membrane</keyword>
<dbReference type="CDD" id="cd16917">
    <property type="entry name" value="HATPase_UhpB-NarQ-NarX-like"/>
    <property type="match status" value="1"/>
</dbReference>
<evidence type="ECO:0000256" key="5">
    <source>
        <dbReference type="ARBA" id="ARBA00022741"/>
    </source>
</evidence>
<dbReference type="AlphaFoldDB" id="A0A318RHT6"/>
<dbReference type="Proteomes" id="UP000247591">
    <property type="component" value="Unassembled WGS sequence"/>
</dbReference>
<dbReference type="EC" id="2.7.13.3" evidence="2"/>
<evidence type="ECO:0000259" key="11">
    <source>
        <dbReference type="Pfam" id="PF23539"/>
    </source>
</evidence>
<feature type="domain" description="DUF7134" evidence="11">
    <location>
        <begin position="16"/>
        <end position="161"/>
    </location>
</feature>
<evidence type="ECO:0000256" key="4">
    <source>
        <dbReference type="ARBA" id="ARBA00022679"/>
    </source>
</evidence>
<keyword evidence="9" id="KW-0812">Transmembrane</keyword>
<keyword evidence="5" id="KW-0547">Nucleotide-binding</keyword>
<dbReference type="RefSeq" id="WP_110471494.1">
    <property type="nucleotide sequence ID" value="NZ_QJSP01000013.1"/>
</dbReference>
<keyword evidence="13" id="KW-1185">Reference proteome</keyword>
<dbReference type="InterPro" id="IPR011712">
    <property type="entry name" value="Sig_transdc_His_kin_sub3_dim/P"/>
</dbReference>
<evidence type="ECO:0000256" key="8">
    <source>
        <dbReference type="ARBA" id="ARBA00023012"/>
    </source>
</evidence>
<dbReference type="GO" id="GO:0000155">
    <property type="term" value="F:phosphorelay sensor kinase activity"/>
    <property type="evidence" value="ECO:0007669"/>
    <property type="project" value="InterPro"/>
</dbReference>
<dbReference type="Gene3D" id="1.20.5.1930">
    <property type="match status" value="1"/>
</dbReference>
<dbReference type="Gene3D" id="3.30.565.10">
    <property type="entry name" value="Histidine kinase-like ATPase, C-terminal domain"/>
    <property type="match status" value="1"/>
</dbReference>
<keyword evidence="4" id="KW-0808">Transferase</keyword>
<dbReference type="InterPro" id="IPR036890">
    <property type="entry name" value="HATPase_C_sf"/>
</dbReference>
<proteinExistence type="predicted"/>
<dbReference type="GO" id="GO:0005524">
    <property type="term" value="F:ATP binding"/>
    <property type="evidence" value="ECO:0007669"/>
    <property type="project" value="UniProtKB-KW"/>
</dbReference>
<evidence type="ECO:0000313" key="13">
    <source>
        <dbReference type="Proteomes" id="UP000247591"/>
    </source>
</evidence>
<keyword evidence="7" id="KW-0067">ATP-binding</keyword>
<evidence type="ECO:0000256" key="7">
    <source>
        <dbReference type="ARBA" id="ARBA00022840"/>
    </source>
</evidence>
<keyword evidence="8" id="KW-0902">Two-component regulatory system</keyword>
<gene>
    <name evidence="12" type="ORF">DFR67_113125</name>
</gene>
<name>A0A318RHT6_WILLI</name>
<dbReference type="OrthoDB" id="227596at2"/>
<comment type="caution">
    <text evidence="12">The sequence shown here is derived from an EMBL/GenBank/DDBJ whole genome shotgun (WGS) entry which is preliminary data.</text>
</comment>
<dbReference type="InterPro" id="IPR050482">
    <property type="entry name" value="Sensor_HK_TwoCompSys"/>
</dbReference>
<keyword evidence="9" id="KW-1133">Transmembrane helix</keyword>
<feature type="transmembrane region" description="Helical" evidence="9">
    <location>
        <begin position="110"/>
        <end position="131"/>
    </location>
</feature>
<evidence type="ECO:0000256" key="9">
    <source>
        <dbReference type="SAM" id="Phobius"/>
    </source>
</evidence>
<sequence length="390" mass="42333">MRRYMHAARPGLSVGRPTIGDIVLAVTAATVQTFTGTLFDGGWHQPDLARVSIGLAAALALIWRRQHPVFTLFAAVTLDALLLAFPPTSQWLPIASLIALYTLTSHLDRWAGWTVGICTASLLGLASLMWQTGGGPTVVHLVPFDFAIIAVAIGDATRSRRGLVEQLKARAVQAESTKETAAARRVRDERVRIARDLHDDVAHHIVLVNAQAGVARYLMSADPEKAHDALGQIEDNSRRALEEIRATVMLLKDGDEPAPLEPRRSFGERDSLIESFRSAGMEVSYAEEGLYVHRNEAVDLTAYRILQEGLTNAGKHSTRAIVDVRLKFTGDELHLKLVNDHNASRRGSGTGLGLIGVRERAQSVGGWTTTQVSDGRFTLHAVLPLSGGTS</sequence>
<dbReference type="Pfam" id="PF23539">
    <property type="entry name" value="DUF7134"/>
    <property type="match status" value="1"/>
</dbReference>
<comment type="catalytic activity">
    <reaction evidence="1">
        <text>ATP + protein L-histidine = ADP + protein N-phospho-L-histidine.</text>
        <dbReference type="EC" id="2.7.13.3"/>
    </reaction>
</comment>
<feature type="transmembrane region" description="Helical" evidence="9">
    <location>
        <begin position="70"/>
        <end position="103"/>
    </location>
</feature>
<evidence type="ECO:0000256" key="6">
    <source>
        <dbReference type="ARBA" id="ARBA00022777"/>
    </source>
</evidence>
<keyword evidence="3" id="KW-0597">Phosphoprotein</keyword>
<dbReference type="PANTHER" id="PTHR24421">
    <property type="entry name" value="NITRATE/NITRITE SENSOR PROTEIN NARX-RELATED"/>
    <property type="match status" value="1"/>
</dbReference>
<dbReference type="EMBL" id="QJSP01000013">
    <property type="protein sequence ID" value="PYE14331.1"/>
    <property type="molecule type" value="Genomic_DNA"/>
</dbReference>
<evidence type="ECO:0000256" key="1">
    <source>
        <dbReference type="ARBA" id="ARBA00000085"/>
    </source>
</evidence>
<dbReference type="GO" id="GO:0046983">
    <property type="term" value="F:protein dimerization activity"/>
    <property type="evidence" value="ECO:0007669"/>
    <property type="project" value="InterPro"/>
</dbReference>
<accession>A0A318RHT6</accession>